<keyword evidence="2" id="KW-1133">Transmembrane helix</keyword>
<dbReference type="SUPFAM" id="SSF63829">
    <property type="entry name" value="Calcium-dependent phosphotriesterase"/>
    <property type="match status" value="1"/>
</dbReference>
<feature type="region of interest" description="Disordered" evidence="1">
    <location>
        <begin position="1046"/>
        <end position="1070"/>
    </location>
</feature>
<feature type="transmembrane region" description="Helical" evidence="2">
    <location>
        <begin position="12"/>
        <end position="32"/>
    </location>
</feature>
<dbReference type="Proteomes" id="UP000179003">
    <property type="component" value="Unassembled WGS sequence"/>
</dbReference>
<keyword evidence="2" id="KW-0472">Membrane</keyword>
<dbReference type="Gene3D" id="2.130.10.10">
    <property type="entry name" value="YVTN repeat-like/Quinoprotein amine dehydrogenase"/>
    <property type="match status" value="2"/>
</dbReference>
<accession>A0A1F5EIT0</accession>
<proteinExistence type="predicted"/>
<reference evidence="3 4" key="1">
    <citation type="journal article" date="2016" name="Nat. Commun.">
        <title>Thousands of microbial genomes shed light on interconnected biogeochemical processes in an aquifer system.</title>
        <authorList>
            <person name="Anantharaman K."/>
            <person name="Brown C.T."/>
            <person name="Hug L.A."/>
            <person name="Sharon I."/>
            <person name="Castelle C.J."/>
            <person name="Probst A.J."/>
            <person name="Thomas B.C."/>
            <person name="Singh A."/>
            <person name="Wilkins M.J."/>
            <person name="Karaoz U."/>
            <person name="Brodie E.L."/>
            <person name="Williams K.H."/>
            <person name="Hubbard S.S."/>
            <person name="Banfield J.F."/>
        </authorList>
    </citation>
    <scope>NUCLEOTIDE SEQUENCE [LARGE SCALE GENOMIC DNA]</scope>
</reference>
<dbReference type="EMBL" id="MFAE01000006">
    <property type="protein sequence ID" value="OGD67327.1"/>
    <property type="molecule type" value="Genomic_DNA"/>
</dbReference>
<name>A0A1F5EIT0_9BACT</name>
<gene>
    <name evidence="3" type="ORF">A2442_01000</name>
</gene>
<keyword evidence="2" id="KW-0812">Transmembrane</keyword>
<comment type="caution">
    <text evidence="3">The sequence shown here is derived from an EMBL/GenBank/DDBJ whole genome shotgun (WGS) entry which is preliminary data.</text>
</comment>
<evidence type="ECO:0000313" key="3">
    <source>
        <dbReference type="EMBL" id="OGD67327.1"/>
    </source>
</evidence>
<sequence length="1233" mass="131739">MLIKNLKNNKILKAFIFVAVFVFFFNFTSHVLNVDAGSSQNTTGFAWSGNIGWVSLNSSSEVTATDYGMNLKVGEVSPGSYAWSSNIGWIDLNPSDGGFGFPENPQHGVWLESDGRLTGWARAVAGDPIGTETAAFAGDWGGDKLWIIQEGGIIQKCDSTGSCTFFESLVGSPDSAKIFNNRIWVGLKTGHFESIGTLGGLTSYGYLGSSASSLLEYNGKLWVGQSDGSLLGCDRLGNCVNYGDKGVAIKAMKVFKNYLWLGQSDGILQLCYNDGSCLNLGDRGASINAIEIFDNKLWIGQEDGRLRSYTEFEEEITNANDTLQGSPITSLEVFDNKLWLGQDSGELRSCNSSGVCTNHGIKGSRINNVSEFNNKLWLGHSDGTLQSCNSLGSCTNHGDKGNSIDVVVEVSPFVGELWTAQGNGTLRKCNFLGGCEEYLVGGSSMKDIKIFDNKIWAAVPVGGKLYSCDMFGHCVSYINTVNAVGRIELFNNKVWVGGADGTLRSCDSSGICVNHGSKGGNILGMKVFANKLWLGSFGGVLLSCDSSGNCVNHGSKGVSTIENMAVFNNKLWIGMGDGVLQSCDSLGSCVNAGDKGDSVKSMEVFDNKLWLGMLYDGLLSCNLSGNCTNLGTKETNRGMYSMAVLDDELWIGLDSGEFISCDTFGNCLNRGEKSSDIYSMVGKSGSLNGWDGWIKFSGETTEAVPKPYGVYFDDDTKDIFGYAWGGDVIGWLKFGENPSDSKNPKCATCSTAVNTLKICKNSCDSGILFEGNQTATIGTPINVRACFNLDSGCGSATGDITTTSAIWGSQVNPNDVFDSATVSPNEVITVNAVGTEKLTVSNGGTPKEANITVPTQCNDGIDNDGDGYTDFKVDADPVVVPPDPPVKPACPFVAGSKDVLFNFTKGLRSDTIPYYEQVVKAIPSGNYNVKLMSYDGYSTRVSVTQPNEKFYVSLRNDSGQVKTTASTPDLADNVVSDIWIGTVNTNFSVPDGITNIRSIHTAYLDTSSANSVIPICALFKAIDPGCSSSTDDSELSNLQCDNGIDDDEDGLYDMQDSDCDSPTDDKESPNVKALPDVVYINEGETIDINVLANDIYNHTTGVTITATPAHYGTTSVINDGGIQKIRYTNTAYNEFGDFSFYILEDNVSSDYSLGGEIYMLGLYQCGDGIKQGTEECDLGVNNGATCVPPGGCASDCTATTCAPPPSVCGNNICEAGENFLNCFTDCFTLFGEF</sequence>
<evidence type="ECO:0000256" key="2">
    <source>
        <dbReference type="SAM" id="Phobius"/>
    </source>
</evidence>
<feature type="compositionally biased region" description="Acidic residues" evidence="1">
    <location>
        <begin position="1046"/>
        <end position="1062"/>
    </location>
</feature>
<evidence type="ECO:0000256" key="1">
    <source>
        <dbReference type="SAM" id="MobiDB-lite"/>
    </source>
</evidence>
<protein>
    <submittedName>
        <fullName evidence="3">Uncharacterized protein</fullName>
    </submittedName>
</protein>
<organism evidence="3 4">
    <name type="scientific">Candidatus Campbellbacteria bacterium RIFOXYC2_FULL_35_25</name>
    <dbReference type="NCBI Taxonomy" id="1797582"/>
    <lineage>
        <taxon>Bacteria</taxon>
        <taxon>Candidatus Campbelliibacteriota</taxon>
    </lineage>
</organism>
<evidence type="ECO:0000313" key="4">
    <source>
        <dbReference type="Proteomes" id="UP000179003"/>
    </source>
</evidence>
<dbReference type="InterPro" id="IPR015943">
    <property type="entry name" value="WD40/YVTN_repeat-like_dom_sf"/>
</dbReference>
<dbReference type="AlphaFoldDB" id="A0A1F5EIT0"/>
<dbReference type="STRING" id="1797582.A2442_01000"/>